<dbReference type="Gene3D" id="1.20.1250.20">
    <property type="entry name" value="MFS general substrate transporter like domains"/>
    <property type="match status" value="2"/>
</dbReference>
<accession>A0A9P7ZIE5</accession>
<evidence type="ECO:0000256" key="3">
    <source>
        <dbReference type="SAM" id="MobiDB-lite"/>
    </source>
</evidence>
<evidence type="ECO:0000259" key="5">
    <source>
        <dbReference type="PROSITE" id="PS50850"/>
    </source>
</evidence>
<reference evidence="6" key="1">
    <citation type="journal article" date="2021" name="IMA Fungus">
        <title>Genomic characterization of three marine fungi, including Emericellopsis atlantica sp. nov. with signatures of a generalist lifestyle and marine biomass degradation.</title>
        <authorList>
            <person name="Hagestad O.C."/>
            <person name="Hou L."/>
            <person name="Andersen J.H."/>
            <person name="Hansen E.H."/>
            <person name="Altermark B."/>
            <person name="Li C."/>
            <person name="Kuhnert E."/>
            <person name="Cox R.J."/>
            <person name="Crous P.W."/>
            <person name="Spatafora J.W."/>
            <person name="Lail K."/>
            <person name="Amirebrahimi M."/>
            <person name="Lipzen A."/>
            <person name="Pangilinan J."/>
            <person name="Andreopoulos W."/>
            <person name="Hayes R.D."/>
            <person name="Ng V."/>
            <person name="Grigoriev I.V."/>
            <person name="Jackson S.A."/>
            <person name="Sutton T.D.S."/>
            <person name="Dobson A.D.W."/>
            <person name="Rama T."/>
        </authorList>
    </citation>
    <scope>NUCLEOTIDE SEQUENCE</scope>
    <source>
        <strain evidence="6">TS7</strain>
    </source>
</reference>
<dbReference type="OrthoDB" id="2213137at2759"/>
<evidence type="ECO:0000313" key="6">
    <source>
        <dbReference type="EMBL" id="KAG9252698.1"/>
    </source>
</evidence>
<evidence type="ECO:0000256" key="1">
    <source>
        <dbReference type="ARBA" id="ARBA00004141"/>
    </source>
</evidence>
<feature type="transmembrane region" description="Helical" evidence="4">
    <location>
        <begin position="75"/>
        <end position="95"/>
    </location>
</feature>
<dbReference type="GO" id="GO:0016020">
    <property type="term" value="C:membrane"/>
    <property type="evidence" value="ECO:0007669"/>
    <property type="project" value="UniProtKB-SubCell"/>
</dbReference>
<dbReference type="Proteomes" id="UP000887229">
    <property type="component" value="Unassembled WGS sequence"/>
</dbReference>
<keyword evidence="4" id="KW-1133">Transmembrane helix</keyword>
<keyword evidence="4" id="KW-0472">Membrane</keyword>
<feature type="transmembrane region" description="Helical" evidence="4">
    <location>
        <begin position="241"/>
        <end position="260"/>
    </location>
</feature>
<evidence type="ECO:0000256" key="2">
    <source>
        <dbReference type="ARBA" id="ARBA00006727"/>
    </source>
</evidence>
<name>A0A9P7ZIE5_9HYPO</name>
<gene>
    <name evidence="6" type="ORF">F5Z01DRAFT_660333</name>
</gene>
<keyword evidence="4" id="KW-0812">Transmembrane</keyword>
<feature type="transmembrane region" description="Helical" evidence="4">
    <location>
        <begin position="32"/>
        <end position="54"/>
    </location>
</feature>
<feature type="transmembrane region" description="Helical" evidence="4">
    <location>
        <begin position="163"/>
        <end position="187"/>
    </location>
</feature>
<dbReference type="InterPro" id="IPR050327">
    <property type="entry name" value="Proton-linked_MCT"/>
</dbReference>
<dbReference type="SUPFAM" id="SSF103473">
    <property type="entry name" value="MFS general substrate transporter"/>
    <property type="match status" value="1"/>
</dbReference>
<dbReference type="AlphaFoldDB" id="A0A9P7ZIE5"/>
<protein>
    <submittedName>
        <fullName evidence="6">Major facilitator superfamily protein</fullName>
    </submittedName>
</protein>
<dbReference type="RefSeq" id="XP_046116622.1">
    <property type="nucleotide sequence ID" value="XM_046263825.1"/>
</dbReference>
<comment type="similarity">
    <text evidence="2">Belongs to the major facilitator superfamily. Monocarboxylate porter (TC 2.A.1.13) family.</text>
</comment>
<sequence length="457" mass="48942">MATGSKACSAARPNGDDHPDGPGSPPPPDGGYGWVCVLAQFLVNGFTWGVAAGYSVYLAHYLSNNLFAEGRPLDYALIGGFNFAFAVLVSPFATVASRHPWGVRGPMLGGVVLLSGGLIAASFASRVWHLYLTQGLCVGAGIGLINVPATTVVPQWFEKRRSLANGICSAGSGIGGLIVCFSTAAMLDTLGFRWSLRITAAVVFLVNLTATLLIRSRNAEIQPDLRIFNAHLLRSYQVNLLLSWSVVLMFGYITLMFSLADYARAIGSSSQDAANIATFLNLGTALGRPLIGYASDRFGRVHVAGILTLTCGLLIFVLWLPSTTYAALVVFAIVSGAILGVFWAVIGPLAADVVGLKQLPALLNLVWISVALPSLFAEVIALEIRQSSLGSRSYIYAQVFAGVSYVVVSVFLWELCRVRRAQAGATWARARIAEDRGSKKCKDFNNKLRLIFQMTCH</sequence>
<dbReference type="InterPro" id="IPR011701">
    <property type="entry name" value="MFS"/>
</dbReference>
<dbReference type="PANTHER" id="PTHR11360">
    <property type="entry name" value="MONOCARBOXYLATE TRANSPORTER"/>
    <property type="match status" value="1"/>
</dbReference>
<feature type="transmembrane region" description="Helical" evidence="4">
    <location>
        <begin position="298"/>
        <end position="319"/>
    </location>
</feature>
<dbReference type="PANTHER" id="PTHR11360:SF315">
    <property type="entry name" value="TRANSPORTER MCH2-RELATED"/>
    <property type="match status" value="1"/>
</dbReference>
<dbReference type="InterPro" id="IPR020846">
    <property type="entry name" value="MFS_dom"/>
</dbReference>
<feature type="region of interest" description="Disordered" evidence="3">
    <location>
        <begin position="1"/>
        <end position="26"/>
    </location>
</feature>
<dbReference type="EMBL" id="MU251261">
    <property type="protein sequence ID" value="KAG9252698.1"/>
    <property type="molecule type" value="Genomic_DNA"/>
</dbReference>
<dbReference type="PROSITE" id="PS50850">
    <property type="entry name" value="MFS"/>
    <property type="match status" value="1"/>
</dbReference>
<feature type="transmembrane region" description="Helical" evidence="4">
    <location>
        <begin position="194"/>
        <end position="214"/>
    </location>
</feature>
<comment type="caution">
    <text evidence="6">The sequence shown here is derived from an EMBL/GenBank/DDBJ whole genome shotgun (WGS) entry which is preliminary data.</text>
</comment>
<keyword evidence="7" id="KW-1185">Reference proteome</keyword>
<dbReference type="InterPro" id="IPR036259">
    <property type="entry name" value="MFS_trans_sf"/>
</dbReference>
<organism evidence="6 7">
    <name type="scientific">Emericellopsis atlantica</name>
    <dbReference type="NCBI Taxonomy" id="2614577"/>
    <lineage>
        <taxon>Eukaryota</taxon>
        <taxon>Fungi</taxon>
        <taxon>Dikarya</taxon>
        <taxon>Ascomycota</taxon>
        <taxon>Pezizomycotina</taxon>
        <taxon>Sordariomycetes</taxon>
        <taxon>Hypocreomycetidae</taxon>
        <taxon>Hypocreales</taxon>
        <taxon>Bionectriaceae</taxon>
        <taxon>Emericellopsis</taxon>
    </lineage>
</organism>
<feature type="transmembrane region" description="Helical" evidence="4">
    <location>
        <begin position="136"/>
        <end position="157"/>
    </location>
</feature>
<dbReference type="GeneID" id="70294728"/>
<feature type="transmembrane region" description="Helical" evidence="4">
    <location>
        <begin position="394"/>
        <end position="413"/>
    </location>
</feature>
<feature type="transmembrane region" description="Helical" evidence="4">
    <location>
        <begin position="362"/>
        <end position="382"/>
    </location>
</feature>
<dbReference type="GO" id="GO:0022857">
    <property type="term" value="F:transmembrane transporter activity"/>
    <property type="evidence" value="ECO:0007669"/>
    <property type="project" value="InterPro"/>
</dbReference>
<evidence type="ECO:0000256" key="4">
    <source>
        <dbReference type="SAM" id="Phobius"/>
    </source>
</evidence>
<feature type="transmembrane region" description="Helical" evidence="4">
    <location>
        <begin position="107"/>
        <end position="124"/>
    </location>
</feature>
<proteinExistence type="inferred from homology"/>
<feature type="domain" description="Major facilitator superfamily (MFS) profile" evidence="5">
    <location>
        <begin position="37"/>
        <end position="416"/>
    </location>
</feature>
<comment type="subcellular location">
    <subcellularLocation>
        <location evidence="1">Membrane</location>
        <topology evidence="1">Multi-pass membrane protein</topology>
    </subcellularLocation>
</comment>
<feature type="transmembrane region" description="Helical" evidence="4">
    <location>
        <begin position="325"/>
        <end position="350"/>
    </location>
</feature>
<evidence type="ECO:0000313" key="7">
    <source>
        <dbReference type="Proteomes" id="UP000887229"/>
    </source>
</evidence>
<dbReference type="Pfam" id="PF07690">
    <property type="entry name" value="MFS_1"/>
    <property type="match status" value="2"/>
</dbReference>